<dbReference type="PANTHER" id="PTHR46539">
    <property type="entry name" value="E3 UBIQUITIN-PROTEIN LIGASE ATL42"/>
    <property type="match status" value="1"/>
</dbReference>
<accession>A0A199VT01</accession>
<comment type="similarity">
    <text evidence="14">Belongs to the RING-type zinc finger family. ATL subfamily.</text>
</comment>
<dbReference type="Gene3D" id="3.30.40.10">
    <property type="entry name" value="Zinc/RING finger domain, C3HC4 (zinc finger)"/>
    <property type="match status" value="1"/>
</dbReference>
<evidence type="ECO:0000256" key="5">
    <source>
        <dbReference type="ARBA" id="ARBA00022679"/>
    </source>
</evidence>
<dbReference type="EC" id="2.3.2.27" evidence="4"/>
<evidence type="ECO:0000256" key="13">
    <source>
        <dbReference type="ARBA" id="ARBA00023136"/>
    </source>
</evidence>
<dbReference type="SMART" id="SM00184">
    <property type="entry name" value="RING"/>
    <property type="match status" value="1"/>
</dbReference>
<evidence type="ECO:0000256" key="16">
    <source>
        <dbReference type="SAM" id="Phobius"/>
    </source>
</evidence>
<feature type="transmembrane region" description="Helical" evidence="16">
    <location>
        <begin position="43"/>
        <end position="64"/>
    </location>
</feature>
<dbReference type="STRING" id="4615.A0A199VT01"/>
<dbReference type="InterPro" id="IPR013083">
    <property type="entry name" value="Znf_RING/FYVE/PHD"/>
</dbReference>
<evidence type="ECO:0000313" key="19">
    <source>
        <dbReference type="Proteomes" id="UP000092600"/>
    </source>
</evidence>
<evidence type="ECO:0000256" key="3">
    <source>
        <dbReference type="ARBA" id="ARBA00004906"/>
    </source>
</evidence>
<dbReference type="InterPro" id="IPR001841">
    <property type="entry name" value="Znf_RING"/>
</dbReference>
<evidence type="ECO:0000256" key="8">
    <source>
        <dbReference type="ARBA" id="ARBA00022729"/>
    </source>
</evidence>
<dbReference type="GO" id="GO:0016020">
    <property type="term" value="C:membrane"/>
    <property type="evidence" value="ECO:0007669"/>
    <property type="project" value="UniProtKB-SubCell"/>
</dbReference>
<dbReference type="SUPFAM" id="SSF57850">
    <property type="entry name" value="RING/U-box"/>
    <property type="match status" value="1"/>
</dbReference>
<comment type="catalytic activity">
    <reaction evidence="1">
        <text>S-ubiquitinyl-[E2 ubiquitin-conjugating enzyme]-L-cysteine + [acceptor protein]-L-lysine = [E2 ubiquitin-conjugating enzyme]-L-cysteine + N(6)-ubiquitinyl-[acceptor protein]-L-lysine.</text>
        <dbReference type="EC" id="2.3.2.27"/>
    </reaction>
</comment>
<comment type="caution">
    <text evidence="18">The sequence shown here is derived from an EMBL/GenBank/DDBJ whole genome shotgun (WGS) entry which is preliminary data.</text>
</comment>
<evidence type="ECO:0000256" key="7">
    <source>
        <dbReference type="ARBA" id="ARBA00022723"/>
    </source>
</evidence>
<dbReference type="FunFam" id="3.30.40.10:FF:000285">
    <property type="entry name" value="RING-H2 finger protein ATL43"/>
    <property type="match status" value="1"/>
</dbReference>
<evidence type="ECO:0000256" key="1">
    <source>
        <dbReference type="ARBA" id="ARBA00000900"/>
    </source>
</evidence>
<evidence type="ECO:0000256" key="12">
    <source>
        <dbReference type="ARBA" id="ARBA00022989"/>
    </source>
</evidence>
<keyword evidence="13 16" id="KW-0472">Membrane</keyword>
<dbReference type="PROSITE" id="PS50089">
    <property type="entry name" value="ZF_RING_2"/>
    <property type="match status" value="1"/>
</dbReference>
<dbReference type="EMBL" id="LSRQ01000932">
    <property type="protein sequence ID" value="OAY80179.1"/>
    <property type="molecule type" value="Genomic_DNA"/>
</dbReference>
<proteinExistence type="inferred from homology"/>
<comment type="pathway">
    <text evidence="3">Protein modification; protein ubiquitination.</text>
</comment>
<keyword evidence="6 16" id="KW-0812">Transmembrane</keyword>
<evidence type="ECO:0000256" key="6">
    <source>
        <dbReference type="ARBA" id="ARBA00022692"/>
    </source>
</evidence>
<keyword evidence="8" id="KW-0732">Signal</keyword>
<feature type="domain" description="RING-type" evidence="17">
    <location>
        <begin position="132"/>
        <end position="174"/>
    </location>
</feature>
<keyword evidence="11" id="KW-0862">Zinc</keyword>
<reference evidence="18 19" key="1">
    <citation type="journal article" date="2016" name="DNA Res.">
        <title>The draft genome of MD-2 pineapple using hybrid error correction of long reads.</title>
        <authorList>
            <person name="Redwan R.M."/>
            <person name="Saidin A."/>
            <person name="Kumar S.V."/>
        </authorList>
    </citation>
    <scope>NUCLEOTIDE SEQUENCE [LARGE SCALE GENOMIC DNA]</scope>
    <source>
        <strain evidence="19">cv. MD2</strain>
        <tissue evidence="18">Leaf</tissue>
    </source>
</reference>
<comment type="subcellular location">
    <subcellularLocation>
        <location evidence="2">Membrane</location>
        <topology evidence="2">Single-pass membrane protein</topology>
    </subcellularLocation>
</comment>
<dbReference type="GO" id="GO:0008270">
    <property type="term" value="F:zinc ion binding"/>
    <property type="evidence" value="ECO:0007669"/>
    <property type="project" value="UniProtKB-KW"/>
</dbReference>
<evidence type="ECO:0000259" key="17">
    <source>
        <dbReference type="PROSITE" id="PS50089"/>
    </source>
</evidence>
<dbReference type="PANTHER" id="PTHR46539:SF2">
    <property type="entry name" value="RING-H2 FINGER PROTEIN ATL43"/>
    <property type="match status" value="1"/>
</dbReference>
<dbReference type="AlphaFoldDB" id="A0A199VT01"/>
<name>A0A199VT01_ANACO</name>
<dbReference type="Pfam" id="PF13639">
    <property type="entry name" value="zf-RING_2"/>
    <property type="match status" value="1"/>
</dbReference>
<evidence type="ECO:0000256" key="4">
    <source>
        <dbReference type="ARBA" id="ARBA00012483"/>
    </source>
</evidence>
<evidence type="ECO:0000256" key="9">
    <source>
        <dbReference type="ARBA" id="ARBA00022771"/>
    </source>
</evidence>
<sequence>MEVGLSFSSHLVRLLLDADDATDWAAPLPSARPSSSSPFRPSVAVIVGVLTTMFSLTFLLLLYAKHCKRGVGDGALGVGVGVGGGGGGPGYGGYPSSGAAERRHSGVDRAVVESLPVFRFGSLRGQKEGLECAVCLSRFEPAEVLRLLPKCRHCFHVECVDTWLDAHSTCPLCRVRVDPEDVVLLPAPPPEPDPYPGPDKPAEAKCEEVRSGRRVSGRHSTGSLQIVVQRAEPAVPRTRRSADATGCLELNRVRKDRLLLAAAEDPEGFERRFSHRVVVSGDAAAERWSDLRPSDLLFLRSEMIITDSGRFSASRAAGASGGEVVSGARCLSELAGVSRIAPSRAGGWASRTEEERSVMRRWLGFAAKRTARWLRGPPGDNGPS</sequence>
<keyword evidence="9 15" id="KW-0863">Zinc-finger</keyword>
<evidence type="ECO:0000256" key="14">
    <source>
        <dbReference type="ARBA" id="ARBA00024209"/>
    </source>
</evidence>
<dbReference type="GO" id="GO:0061630">
    <property type="term" value="F:ubiquitin protein ligase activity"/>
    <property type="evidence" value="ECO:0007669"/>
    <property type="project" value="UniProtKB-EC"/>
</dbReference>
<dbReference type="CDD" id="cd16461">
    <property type="entry name" value="RING-H2_EL5-like"/>
    <property type="match status" value="1"/>
</dbReference>
<keyword evidence="5" id="KW-0808">Transferase</keyword>
<organism evidence="18 19">
    <name type="scientific">Ananas comosus</name>
    <name type="common">Pineapple</name>
    <name type="synonym">Ananas ananas</name>
    <dbReference type="NCBI Taxonomy" id="4615"/>
    <lineage>
        <taxon>Eukaryota</taxon>
        <taxon>Viridiplantae</taxon>
        <taxon>Streptophyta</taxon>
        <taxon>Embryophyta</taxon>
        <taxon>Tracheophyta</taxon>
        <taxon>Spermatophyta</taxon>
        <taxon>Magnoliopsida</taxon>
        <taxon>Liliopsida</taxon>
        <taxon>Poales</taxon>
        <taxon>Bromeliaceae</taxon>
        <taxon>Bromelioideae</taxon>
        <taxon>Ananas</taxon>
    </lineage>
</organism>
<evidence type="ECO:0000256" key="15">
    <source>
        <dbReference type="PROSITE-ProRule" id="PRU00175"/>
    </source>
</evidence>
<evidence type="ECO:0000313" key="18">
    <source>
        <dbReference type="EMBL" id="OAY80179.1"/>
    </source>
</evidence>
<dbReference type="Proteomes" id="UP000092600">
    <property type="component" value="Unassembled WGS sequence"/>
</dbReference>
<gene>
    <name evidence="18" type="ORF">ACMD2_15970</name>
</gene>
<protein>
    <recommendedName>
        <fullName evidence="4">RING-type E3 ubiquitin transferase</fullName>
        <ecNumber evidence="4">2.3.2.27</ecNumber>
    </recommendedName>
</protein>
<evidence type="ECO:0000256" key="2">
    <source>
        <dbReference type="ARBA" id="ARBA00004167"/>
    </source>
</evidence>
<keyword evidence="10" id="KW-0833">Ubl conjugation pathway</keyword>
<evidence type="ECO:0000256" key="10">
    <source>
        <dbReference type="ARBA" id="ARBA00022786"/>
    </source>
</evidence>
<keyword evidence="7" id="KW-0479">Metal-binding</keyword>
<evidence type="ECO:0000256" key="11">
    <source>
        <dbReference type="ARBA" id="ARBA00022833"/>
    </source>
</evidence>
<keyword evidence="12 16" id="KW-1133">Transmembrane helix</keyword>